<evidence type="ECO:0000256" key="4">
    <source>
        <dbReference type="SAM" id="MobiDB-lite"/>
    </source>
</evidence>
<dbReference type="PANTHER" id="PTHR24198:SF165">
    <property type="entry name" value="ANKYRIN REPEAT-CONTAINING PROTEIN-RELATED"/>
    <property type="match status" value="1"/>
</dbReference>
<feature type="repeat" description="ANK" evidence="3">
    <location>
        <begin position="1085"/>
        <end position="1117"/>
    </location>
</feature>
<dbReference type="PROSITE" id="PS50088">
    <property type="entry name" value="ANK_REPEAT"/>
    <property type="match status" value="3"/>
</dbReference>
<feature type="compositionally biased region" description="Basic residues" evidence="4">
    <location>
        <begin position="276"/>
        <end position="285"/>
    </location>
</feature>
<dbReference type="Pfam" id="PF00023">
    <property type="entry name" value="Ank"/>
    <property type="match status" value="2"/>
</dbReference>
<proteinExistence type="predicted"/>
<evidence type="ECO:0000256" key="3">
    <source>
        <dbReference type="PROSITE-ProRule" id="PRU00023"/>
    </source>
</evidence>
<evidence type="ECO:0000313" key="5">
    <source>
        <dbReference type="EMBL" id="CAE7944959.1"/>
    </source>
</evidence>
<keyword evidence="6" id="KW-1185">Reference proteome</keyword>
<dbReference type="SMART" id="SM00248">
    <property type="entry name" value="ANK"/>
    <property type="match status" value="6"/>
</dbReference>
<feature type="compositionally biased region" description="Polar residues" evidence="4">
    <location>
        <begin position="133"/>
        <end position="144"/>
    </location>
</feature>
<gene>
    <name evidence="5" type="primary">Ank2</name>
    <name evidence="5" type="ORF">SNEC2469_LOCUS35458</name>
</gene>
<dbReference type="Proteomes" id="UP000601435">
    <property type="component" value="Unassembled WGS sequence"/>
</dbReference>
<dbReference type="PROSITE" id="PS50297">
    <property type="entry name" value="ANK_REP_REGION"/>
    <property type="match status" value="2"/>
</dbReference>
<feature type="repeat" description="ANK" evidence="3">
    <location>
        <begin position="996"/>
        <end position="1024"/>
    </location>
</feature>
<feature type="region of interest" description="Disordered" evidence="4">
    <location>
        <begin position="63"/>
        <end position="312"/>
    </location>
</feature>
<dbReference type="OrthoDB" id="539213at2759"/>
<dbReference type="PANTHER" id="PTHR24198">
    <property type="entry name" value="ANKYRIN REPEAT AND PROTEIN KINASE DOMAIN-CONTAINING PROTEIN"/>
    <property type="match status" value="1"/>
</dbReference>
<feature type="region of interest" description="Disordered" evidence="4">
    <location>
        <begin position="460"/>
        <end position="483"/>
    </location>
</feature>
<dbReference type="Gene3D" id="1.25.40.20">
    <property type="entry name" value="Ankyrin repeat-containing domain"/>
    <property type="match status" value="1"/>
</dbReference>
<dbReference type="InterPro" id="IPR002110">
    <property type="entry name" value="Ankyrin_rpt"/>
</dbReference>
<evidence type="ECO:0000256" key="1">
    <source>
        <dbReference type="ARBA" id="ARBA00022737"/>
    </source>
</evidence>
<comment type="caution">
    <text evidence="5">The sequence shown here is derived from an EMBL/GenBank/DDBJ whole genome shotgun (WGS) entry which is preliminary data.</text>
</comment>
<dbReference type="EMBL" id="CAJNJA010102696">
    <property type="protein sequence ID" value="CAE7944959.1"/>
    <property type="molecule type" value="Genomic_DNA"/>
</dbReference>
<protein>
    <submittedName>
        <fullName evidence="5">Ank2 protein</fullName>
    </submittedName>
</protein>
<dbReference type="InterPro" id="IPR036770">
    <property type="entry name" value="Ankyrin_rpt-contain_sf"/>
</dbReference>
<organism evidence="5 6">
    <name type="scientific">Symbiodinium necroappetens</name>
    <dbReference type="NCBI Taxonomy" id="1628268"/>
    <lineage>
        <taxon>Eukaryota</taxon>
        <taxon>Sar</taxon>
        <taxon>Alveolata</taxon>
        <taxon>Dinophyceae</taxon>
        <taxon>Suessiales</taxon>
        <taxon>Symbiodiniaceae</taxon>
        <taxon>Symbiodinium</taxon>
    </lineage>
</organism>
<name>A0A813CMJ3_9DINO</name>
<dbReference type="SUPFAM" id="SSF48403">
    <property type="entry name" value="Ankyrin repeat"/>
    <property type="match status" value="1"/>
</dbReference>
<feature type="region of interest" description="Disordered" evidence="4">
    <location>
        <begin position="511"/>
        <end position="535"/>
    </location>
</feature>
<feature type="compositionally biased region" description="Basic and acidic residues" evidence="4">
    <location>
        <begin position="63"/>
        <end position="83"/>
    </location>
</feature>
<feature type="compositionally biased region" description="Low complexity" evidence="4">
    <location>
        <begin position="178"/>
        <end position="187"/>
    </location>
</feature>
<feature type="compositionally biased region" description="Acidic residues" evidence="4">
    <location>
        <begin position="228"/>
        <end position="246"/>
    </location>
</feature>
<dbReference type="AlphaFoldDB" id="A0A813CMJ3"/>
<keyword evidence="2 3" id="KW-0040">ANK repeat</keyword>
<feature type="repeat" description="ANK" evidence="3">
    <location>
        <begin position="883"/>
        <end position="915"/>
    </location>
</feature>
<dbReference type="Pfam" id="PF12796">
    <property type="entry name" value="Ank_2"/>
    <property type="match status" value="1"/>
</dbReference>
<reference evidence="5" key="1">
    <citation type="submission" date="2021-02" db="EMBL/GenBank/DDBJ databases">
        <authorList>
            <person name="Dougan E. K."/>
            <person name="Rhodes N."/>
            <person name="Thang M."/>
            <person name="Chan C."/>
        </authorList>
    </citation>
    <scope>NUCLEOTIDE SEQUENCE</scope>
</reference>
<evidence type="ECO:0000256" key="2">
    <source>
        <dbReference type="ARBA" id="ARBA00023043"/>
    </source>
</evidence>
<evidence type="ECO:0000313" key="6">
    <source>
        <dbReference type="Proteomes" id="UP000601435"/>
    </source>
</evidence>
<accession>A0A813CMJ3</accession>
<keyword evidence="1" id="KW-0677">Repeat</keyword>
<sequence length="1166" mass="130908">MDQIEIRFQAAAPPQWQQAQEDEVSFIKQDAVVAKIWSRKKMSRLAKREGKSIGLRRLSNRIEEFMPKPAEKKDDEADSKEATRAPSDGDLAVPQPANEEEPADANQHLDPLNTLHASEVAAPNVSPAHETLQEQAAKTGNSPGPDNCDAATAKETAIATPVLGSAPEEPTTPEVQLSSAVEAAASSMEPCEVEEDVMTLPQESGEVPEAKAATVEEDLGLDAPLGGSEEEYEDDIQEEQQDDTEGMEGMIVPASGSEQRQVNPALLSDEEESPRSHRSTKRYTPRRLPMPKPPTEEEAFSEAALRKRAEQRLKHSMQLASMKLGEPTGFRCRGMRDVISRTNYPKPFGGRIELSLDTLSAEAQRSFLRVARFEAEAWLRQQQQSCEAQARVAKRQERILGQIAEWRERKDKEEQEERRRVEELERQNEEREQKERERWRKRGEELRQCLADWAAEKSQQELERSQAAEKAQKEEEEKRRQKEQRYREKQRELLLEWNRQKMDKLEEQRLAEQMEEEKEAAEAAKKQSSDPSGIRNIGAEDPGCLACVARILCYTRLKRAQIARLCPMQGQALPAGITMPGATNCAKRDRCFPMWVIHADDVLELSELQPHQQLLAAGKLQEYEHGFVTFVSHEWSGVDHPDPENHQLRSLQRMLHAIRKNKMTLASDTISLVRLGLTRSVSTKDLKKISRGWLWIDFACVPQACCCKNADELAEQQRQLKDAVMSLHTYVAQSSFFAVLAPAQNHENGRLMNYMSWKRRGWCQFELAVNVLLGTNPVLHIASENIARHMHVKVLSHLSPCCGDFTREEDRQFVGEALSHVIDCLASDLRATHNLHKLQLLDCMRTKLLQCPHGSPEDNSSKVNAALSSRTTFFHSMPQRLNSGWTHLHYAVARNDLYMIKNLLKARANVNTKTLGADKDFFLRPALSPLHIWSCFAISPAIAEILVEHRANVDSTADFGWTPLMLSCHQGGELACRTLLDLKANPNSKHGSVIPPLFLAASEDQLSVVELLLEARADVNVRWAGMSALHVMAAMSTAVTLPRLLQAGLDLNEPCNVKFRTRSGFLMAFSALWDRDVRRDMPKVRGGTPLVFAAARGNSAALTVLLEAGADITIPNRQGKLVQEVPLCVDGVCNDGLEDREVRCWYDMPPQNKSKSGHKATENGGS</sequence>